<evidence type="ECO:0000313" key="10">
    <source>
        <dbReference type="Proteomes" id="UP000075221"/>
    </source>
</evidence>
<organism evidence="8 10">
    <name type="scientific">Acidipropionibacterium acidipropionici</name>
    <dbReference type="NCBI Taxonomy" id="1748"/>
    <lineage>
        <taxon>Bacteria</taxon>
        <taxon>Bacillati</taxon>
        <taxon>Actinomycetota</taxon>
        <taxon>Actinomycetes</taxon>
        <taxon>Propionibacteriales</taxon>
        <taxon>Propionibacteriaceae</taxon>
        <taxon>Acidipropionibacterium</taxon>
    </lineage>
</organism>
<evidence type="ECO:0000256" key="3">
    <source>
        <dbReference type="ARBA" id="ARBA00008397"/>
    </source>
</evidence>
<dbReference type="InterPro" id="IPR003766">
    <property type="entry name" value="Uronate_isomerase"/>
</dbReference>
<dbReference type="SUPFAM" id="SSF51556">
    <property type="entry name" value="Metallo-dependent hydrolases"/>
    <property type="match status" value="1"/>
</dbReference>
<protein>
    <recommendedName>
        <fullName evidence="5 7">Uronate isomerase</fullName>
        <ecNumber evidence="4 7">5.3.1.12</ecNumber>
    </recommendedName>
    <alternativeName>
        <fullName evidence="7">Glucuronate isomerase</fullName>
    </alternativeName>
    <alternativeName>
        <fullName evidence="7">Uronic isomerase</fullName>
    </alternativeName>
</protein>
<name>A0AAC8YFZ5_9ACTN</name>
<dbReference type="GO" id="GO:0008880">
    <property type="term" value="F:glucuronate isomerase activity"/>
    <property type="evidence" value="ECO:0007669"/>
    <property type="project" value="UniProtKB-UniRule"/>
</dbReference>
<keyword evidence="6 7" id="KW-0413">Isomerase</keyword>
<comment type="catalytic activity">
    <reaction evidence="7">
        <text>aldehydo-D-galacturonate = keto-D-tagaturonate</text>
        <dbReference type="Rhea" id="RHEA:27702"/>
        <dbReference type="ChEBI" id="CHEBI:12952"/>
        <dbReference type="ChEBI" id="CHEBI:17886"/>
    </reaction>
</comment>
<dbReference type="Proteomes" id="UP000178666">
    <property type="component" value="Chromosome"/>
</dbReference>
<dbReference type="EMBL" id="CP015970">
    <property type="protein sequence ID" value="AOZ47455.1"/>
    <property type="molecule type" value="Genomic_DNA"/>
</dbReference>
<dbReference type="InterPro" id="IPR032466">
    <property type="entry name" value="Metal_Hydrolase"/>
</dbReference>
<evidence type="ECO:0000256" key="2">
    <source>
        <dbReference type="ARBA" id="ARBA00004892"/>
    </source>
</evidence>
<dbReference type="EMBL" id="CP014352">
    <property type="protein sequence ID" value="AMS05992.1"/>
    <property type="molecule type" value="Genomic_DNA"/>
</dbReference>
<comment type="catalytic activity">
    <reaction evidence="1 7">
        <text>D-glucuronate = D-fructuronate</text>
        <dbReference type="Rhea" id="RHEA:13049"/>
        <dbReference type="ChEBI" id="CHEBI:58720"/>
        <dbReference type="ChEBI" id="CHEBI:59863"/>
        <dbReference type="EC" id="5.3.1.12"/>
    </reaction>
</comment>
<evidence type="ECO:0000256" key="5">
    <source>
        <dbReference type="ARBA" id="ARBA00020555"/>
    </source>
</evidence>
<reference evidence="8 10" key="2">
    <citation type="submission" date="2016-02" db="EMBL/GenBank/DDBJ databases">
        <title>Complete Genome Sequence of Propionibacterium acidipropionici ATCC 55737.</title>
        <authorList>
            <person name="Luna Flores C.H."/>
            <person name="Nielsen L.K."/>
            <person name="Marcellin E."/>
        </authorList>
    </citation>
    <scope>NUCLEOTIDE SEQUENCE [LARGE SCALE GENOMIC DNA]</scope>
    <source>
        <strain evidence="8 10">ATCC 55737</strain>
    </source>
</reference>
<dbReference type="GO" id="GO:0042840">
    <property type="term" value="P:D-glucuronate catabolic process"/>
    <property type="evidence" value="ECO:0007669"/>
    <property type="project" value="TreeGrafter"/>
</dbReference>
<gene>
    <name evidence="7" type="primary">uxaC</name>
    <name evidence="9" type="ORF">A8L58_13105</name>
    <name evidence="8" type="ORF">AXH35_11655</name>
</gene>
<proteinExistence type="inferred from homology"/>
<dbReference type="Pfam" id="PF02614">
    <property type="entry name" value="UxaC"/>
    <property type="match status" value="1"/>
</dbReference>
<evidence type="ECO:0000313" key="9">
    <source>
        <dbReference type="EMBL" id="AOZ47455.1"/>
    </source>
</evidence>
<dbReference type="EC" id="5.3.1.12" evidence="4 7"/>
<accession>A0AAC8YFZ5</accession>
<comment type="similarity">
    <text evidence="3 7">Belongs to the metallo-dependent hydrolases superfamily. Uronate isomerase family.</text>
</comment>
<reference evidence="9 11" key="1">
    <citation type="journal article" date="2016" name="Plant Dis.">
        <title>Improved production of propionic acid using genome shuffling.</title>
        <authorList>
            <person name="Luna-Flores C.H."/>
            <person name="Palfreyman R.W."/>
            <person name="Kromer J.O."/>
            <person name="Nielsen L.K."/>
            <person name="Marcellin E."/>
        </authorList>
    </citation>
    <scope>NUCLEOTIDE SEQUENCE [LARGE SCALE GENOMIC DNA]</scope>
    <source>
        <strain evidence="9 11">F3E8</strain>
    </source>
</reference>
<dbReference type="Gene3D" id="1.10.2020.10">
    <property type="entry name" value="uronate isomerase, domain 2, chain A"/>
    <property type="match status" value="1"/>
</dbReference>
<dbReference type="PANTHER" id="PTHR30068:SF4">
    <property type="entry name" value="URONATE ISOMERASE"/>
    <property type="match status" value="1"/>
</dbReference>
<comment type="pathway">
    <text evidence="2 7">Carbohydrate metabolism; pentose and glucuronate interconversion.</text>
</comment>
<evidence type="ECO:0000256" key="7">
    <source>
        <dbReference type="HAMAP-Rule" id="MF_00675"/>
    </source>
</evidence>
<evidence type="ECO:0000313" key="11">
    <source>
        <dbReference type="Proteomes" id="UP000178666"/>
    </source>
</evidence>
<dbReference type="PANTHER" id="PTHR30068">
    <property type="entry name" value="URONATE ISOMERASE"/>
    <property type="match status" value="1"/>
</dbReference>
<evidence type="ECO:0000313" key="8">
    <source>
        <dbReference type="EMBL" id="AMS05992.1"/>
    </source>
</evidence>
<dbReference type="HAMAP" id="MF_00675">
    <property type="entry name" value="UxaC"/>
    <property type="match status" value="1"/>
</dbReference>
<evidence type="ECO:0000256" key="1">
    <source>
        <dbReference type="ARBA" id="ARBA00001165"/>
    </source>
</evidence>
<dbReference type="NCBIfam" id="NF002794">
    <property type="entry name" value="PRK02925.1"/>
    <property type="match status" value="1"/>
</dbReference>
<keyword evidence="11" id="KW-1185">Reference proteome</keyword>
<dbReference type="AlphaFoldDB" id="A0AAC8YFZ5"/>
<dbReference type="GO" id="GO:0019698">
    <property type="term" value="P:D-galacturonate catabolic process"/>
    <property type="evidence" value="ECO:0007669"/>
    <property type="project" value="TreeGrafter"/>
</dbReference>
<dbReference type="RefSeq" id="WP_062819944.1">
    <property type="nucleotide sequence ID" value="NZ_CP014352.1"/>
</dbReference>
<dbReference type="Gene3D" id="3.20.20.140">
    <property type="entry name" value="Metal-dependent hydrolases"/>
    <property type="match status" value="1"/>
</dbReference>
<evidence type="ECO:0000256" key="6">
    <source>
        <dbReference type="ARBA" id="ARBA00023235"/>
    </source>
</evidence>
<dbReference type="Proteomes" id="UP000075221">
    <property type="component" value="Chromosome"/>
</dbReference>
<sequence length="466" mass="52303">MFLDEEFLLTTPTARTLFHDYAEHQPVIDYHCHLNPSEIAEDKNFSGIVEAWLGGDDYGDHYKWRLMRANGVSEELVTGKGDDWEKFQAFAGAMEKAIGNPVYLWTHLELRRIFGIEKDLNRSTAREIFDRTNELLASPEFSRRGLIRKFNVEAVCTTDDPADDLGFHQQLAGEKDFKVLPAMRPDKALNIDRPGFGEWVTRLEGAVGHPVSGFDGLTAAIDERVGFFHEMGGRLSDHALDVVEYAEATPAELDVIVDRARSGAGLSALEVVQYRTALIKALMRIYQAHDWTMQLHIHAARDLNSAMYAAHGADTGYDAMWDHSLVAPLAKLLDSAEADGVVPRTIIYSLNPNDWLPIASLFGCFQGGGTVQKFALGNAWWFNDTRSGIRRQLEVQAEQSLLGNFVGMTTDSRSFLSYPRHEFFRRILCELVGEWVERGEITNDIEALGTLVSDVSYGNAKKFFAF</sequence>
<evidence type="ECO:0000256" key="4">
    <source>
        <dbReference type="ARBA" id="ARBA00012546"/>
    </source>
</evidence>